<dbReference type="OrthoDB" id="296386at2759"/>
<gene>
    <name evidence="9" type="ORF">BV898_11313</name>
</gene>
<feature type="transmembrane region" description="Helical" evidence="6">
    <location>
        <begin position="130"/>
        <end position="157"/>
    </location>
</feature>
<protein>
    <recommendedName>
        <fullName evidence="6">Anoctamin</fullName>
    </recommendedName>
</protein>
<dbReference type="PANTHER" id="PTHR12308">
    <property type="entry name" value="ANOCTAMIN"/>
    <property type="match status" value="1"/>
</dbReference>
<keyword evidence="5 6" id="KW-0472">Membrane</keyword>
<feature type="transmembrane region" description="Helical" evidence="6">
    <location>
        <begin position="12"/>
        <end position="33"/>
    </location>
</feature>
<feature type="region of interest" description="Disordered" evidence="7">
    <location>
        <begin position="333"/>
        <end position="396"/>
    </location>
</feature>
<proteinExistence type="inferred from homology"/>
<reference evidence="10" key="1">
    <citation type="submission" date="2017-01" db="EMBL/GenBank/DDBJ databases">
        <title>Comparative genomics of anhydrobiosis in the tardigrade Hypsibius dujardini.</title>
        <authorList>
            <person name="Yoshida Y."/>
            <person name="Koutsovoulos G."/>
            <person name="Laetsch D."/>
            <person name="Stevens L."/>
            <person name="Kumar S."/>
            <person name="Horikawa D."/>
            <person name="Ishino K."/>
            <person name="Komine S."/>
            <person name="Tomita M."/>
            <person name="Blaxter M."/>
            <person name="Arakawa K."/>
        </authorList>
    </citation>
    <scope>NUCLEOTIDE SEQUENCE [LARGE SCALE GENOMIC DNA]</scope>
    <source>
        <strain evidence="10">Z151</strain>
    </source>
</reference>
<dbReference type="InterPro" id="IPR007632">
    <property type="entry name" value="Anoctamin"/>
</dbReference>
<evidence type="ECO:0000259" key="8">
    <source>
        <dbReference type="Pfam" id="PF04547"/>
    </source>
</evidence>
<evidence type="ECO:0000256" key="4">
    <source>
        <dbReference type="ARBA" id="ARBA00022989"/>
    </source>
</evidence>
<feature type="compositionally biased region" description="Basic and acidic residues" evidence="7">
    <location>
        <begin position="346"/>
        <end position="380"/>
    </location>
</feature>
<feature type="transmembrane region" description="Helical" evidence="6">
    <location>
        <begin position="178"/>
        <end position="201"/>
    </location>
</feature>
<accession>A0A1W0WGZ2</accession>
<keyword evidence="10" id="KW-1185">Reference proteome</keyword>
<evidence type="ECO:0000256" key="7">
    <source>
        <dbReference type="SAM" id="MobiDB-lite"/>
    </source>
</evidence>
<evidence type="ECO:0000256" key="2">
    <source>
        <dbReference type="ARBA" id="ARBA00009671"/>
    </source>
</evidence>
<dbReference type="GO" id="GO:0005886">
    <property type="term" value="C:plasma membrane"/>
    <property type="evidence" value="ECO:0007669"/>
    <property type="project" value="TreeGrafter"/>
</dbReference>
<dbReference type="EMBL" id="MTYJ01000104">
    <property type="protein sequence ID" value="OQV14471.1"/>
    <property type="molecule type" value="Genomic_DNA"/>
</dbReference>
<evidence type="ECO:0000256" key="3">
    <source>
        <dbReference type="ARBA" id="ARBA00022692"/>
    </source>
</evidence>
<dbReference type="GO" id="GO:0005254">
    <property type="term" value="F:chloride channel activity"/>
    <property type="evidence" value="ECO:0007669"/>
    <property type="project" value="TreeGrafter"/>
</dbReference>
<sequence>MYRTEREHEDSLAWKAYWFQFVNTFTPMFYIAFFKGRFVGYPGHRRRMAGMLLESCDIGGCFAEVGFQLIITMCGKQFVSNFMEFAVPAMTHYLRTRKKLNSNTELTATFLDQQYKLAPFEGLTSEYMEMVIQFGFIVLFGAAFPLAPMFSLLNNIFEIRLDARKLVVQSRRPLARRAQSIGIWFLVLRWMTLLSAFLIAFTSESLTHVLYAAQHQGSTKGYTNFTLAVAPRETTHESCRYEDFRDHKGFLNKFHYELAVLRLAFILCYVALTYFISGVISAFIPDTPKDIQDARKRRRFLATQALQSTPAAANEAYARVRTSTQINPLAFRMATKPSKQHHRHRSNDAKSHPESMKHEQQHHLDKSWKNHTDLTPDERNSAPASLMPLETESKPP</sequence>
<dbReference type="AlphaFoldDB" id="A0A1W0WGZ2"/>
<comment type="caution">
    <text evidence="9">The sequence shown here is derived from an EMBL/GenBank/DDBJ whole genome shotgun (WGS) entry which is preliminary data.</text>
</comment>
<feature type="domain" description="Anoctamin transmembrane" evidence="8">
    <location>
        <begin position="1"/>
        <end position="298"/>
    </location>
</feature>
<dbReference type="InterPro" id="IPR049452">
    <property type="entry name" value="Anoctamin_TM"/>
</dbReference>
<comment type="caution">
    <text evidence="6">Lacks conserved residue(s) required for the propagation of feature annotation.</text>
</comment>
<evidence type="ECO:0000313" key="9">
    <source>
        <dbReference type="EMBL" id="OQV14471.1"/>
    </source>
</evidence>
<evidence type="ECO:0000313" key="10">
    <source>
        <dbReference type="Proteomes" id="UP000192578"/>
    </source>
</evidence>
<evidence type="ECO:0000256" key="1">
    <source>
        <dbReference type="ARBA" id="ARBA00004141"/>
    </source>
</evidence>
<evidence type="ECO:0000256" key="6">
    <source>
        <dbReference type="RuleBase" id="RU280814"/>
    </source>
</evidence>
<comment type="similarity">
    <text evidence="2 6">Belongs to the anoctamin family.</text>
</comment>
<dbReference type="Proteomes" id="UP000192578">
    <property type="component" value="Unassembled WGS sequence"/>
</dbReference>
<organism evidence="9 10">
    <name type="scientific">Hypsibius exemplaris</name>
    <name type="common">Freshwater tardigrade</name>
    <dbReference type="NCBI Taxonomy" id="2072580"/>
    <lineage>
        <taxon>Eukaryota</taxon>
        <taxon>Metazoa</taxon>
        <taxon>Ecdysozoa</taxon>
        <taxon>Tardigrada</taxon>
        <taxon>Eutardigrada</taxon>
        <taxon>Parachela</taxon>
        <taxon>Hypsibioidea</taxon>
        <taxon>Hypsibiidae</taxon>
        <taxon>Hypsibius</taxon>
    </lineage>
</organism>
<comment type="subcellular location">
    <subcellularLocation>
        <location evidence="1 6">Membrane</location>
        <topology evidence="1 6">Multi-pass membrane protein</topology>
    </subcellularLocation>
</comment>
<feature type="transmembrane region" description="Helical" evidence="6">
    <location>
        <begin position="259"/>
        <end position="284"/>
    </location>
</feature>
<dbReference type="Pfam" id="PF04547">
    <property type="entry name" value="Anoctamin"/>
    <property type="match status" value="1"/>
</dbReference>
<keyword evidence="4 6" id="KW-1133">Transmembrane helix</keyword>
<name>A0A1W0WGZ2_HYPEX</name>
<evidence type="ECO:0000256" key="5">
    <source>
        <dbReference type="ARBA" id="ARBA00023136"/>
    </source>
</evidence>
<keyword evidence="3 6" id="KW-0812">Transmembrane</keyword>
<dbReference type="PANTHER" id="PTHR12308:SF84">
    <property type="entry name" value="ANOCTAMIN"/>
    <property type="match status" value="1"/>
</dbReference>